<keyword evidence="2" id="KW-1185">Reference proteome</keyword>
<dbReference type="RefSeq" id="WP_006546871.1">
    <property type="nucleotide sequence ID" value="NZ_DS999543.1"/>
</dbReference>
<proteinExistence type="predicted"/>
<dbReference type="STRING" id="525245.HMPREF0044_1099"/>
<dbReference type="Proteomes" id="UP000010301">
    <property type="component" value="Unassembled WGS sequence"/>
</dbReference>
<dbReference type="InterPro" id="IPR019660">
    <property type="entry name" value="Put_sensory_transdc_reg_YbjN"/>
</dbReference>
<dbReference type="Pfam" id="PF10722">
    <property type="entry name" value="YbjN"/>
    <property type="match status" value="1"/>
</dbReference>
<accession>C0W0M1</accession>
<dbReference type="HOGENOM" id="CLU_1755761_0_0_11"/>
<evidence type="ECO:0000313" key="1">
    <source>
        <dbReference type="EMBL" id="EEH64080.1"/>
    </source>
</evidence>
<name>C0W0M1_9ACTO</name>
<comment type="caution">
    <text evidence="1">The sequence shown here is derived from an EMBL/GenBank/DDBJ whole genome shotgun (WGS) entry which is preliminary data.</text>
</comment>
<dbReference type="EMBL" id="ACFG01000030">
    <property type="protein sequence ID" value="EEH64080.1"/>
    <property type="molecule type" value="Genomic_DNA"/>
</dbReference>
<evidence type="ECO:0000313" key="2">
    <source>
        <dbReference type="Proteomes" id="UP000010301"/>
    </source>
</evidence>
<dbReference type="AlphaFoldDB" id="C0W0M1"/>
<evidence type="ECO:0008006" key="3">
    <source>
        <dbReference type="Google" id="ProtNLM"/>
    </source>
</evidence>
<reference evidence="1 2" key="1">
    <citation type="submission" date="2009-01" db="EMBL/GenBank/DDBJ databases">
        <authorList>
            <person name="Qin X."/>
            <person name="Bachman B."/>
            <person name="Battles P."/>
            <person name="Bell A."/>
            <person name="Bess C."/>
            <person name="Bickham C."/>
            <person name="Chaboub L."/>
            <person name="Chen D."/>
            <person name="Coyle M."/>
            <person name="Deiros D.R."/>
            <person name="Dinh H."/>
            <person name="Forbes L."/>
            <person name="Fowler G."/>
            <person name="Francisco L."/>
            <person name="Fu Q."/>
            <person name="Gubbala S."/>
            <person name="Hale W."/>
            <person name="Han Y."/>
            <person name="Hemphill L."/>
            <person name="Highlander S.K."/>
            <person name="Hirani K."/>
            <person name="Hogues M."/>
            <person name="Jackson L."/>
            <person name="Jakkamsetti A."/>
            <person name="Javaid M."/>
            <person name="Jiang H."/>
            <person name="Korchina V."/>
            <person name="Kovar C."/>
            <person name="Lara F."/>
            <person name="Lee S."/>
            <person name="Mata R."/>
            <person name="Mathew T."/>
            <person name="Moen C."/>
            <person name="Morales K."/>
            <person name="Munidasa M."/>
            <person name="Nazareth L."/>
            <person name="Ngo R."/>
            <person name="Nguyen L."/>
            <person name="Okwuonu G."/>
            <person name="Ongeri F."/>
            <person name="Patil S."/>
            <person name="Petrosino J."/>
            <person name="Pham C."/>
            <person name="Pham P."/>
            <person name="Pu L.-L."/>
            <person name="Puazo M."/>
            <person name="Raj R."/>
            <person name="Reid J."/>
            <person name="Rouhana J."/>
            <person name="Saada N."/>
            <person name="Shang Y."/>
            <person name="Simmons D."/>
            <person name="Thornton R."/>
            <person name="Warren J."/>
            <person name="Weissenberger G."/>
            <person name="Zhang J."/>
            <person name="Zhang L."/>
            <person name="Zhou C."/>
            <person name="Zhu D."/>
            <person name="Muzny D."/>
            <person name="Worley K."/>
            <person name="Gibbs R."/>
        </authorList>
    </citation>
    <scope>NUCLEOTIDE SEQUENCE [LARGE SCALE GENOMIC DNA]</scope>
    <source>
        <strain evidence="1 2">DSM 15436</strain>
    </source>
</reference>
<sequence>MSLPKLTAERFEAALKSVGLKYQIDEDGEFVVVFDDVVSWTLISDNLVRMLAIWRCETIPTAAQAEVMELLNTINAGMMRPKSYCVVSEEDVTVRFEANLPNEHGFSDAQVEAFLHSSFSGIFEVVSKLKEVFPQYVKAGE</sequence>
<organism evidence="1 2">
    <name type="scientific">Gleimia coleocanis DSM 15436</name>
    <dbReference type="NCBI Taxonomy" id="525245"/>
    <lineage>
        <taxon>Bacteria</taxon>
        <taxon>Bacillati</taxon>
        <taxon>Actinomycetota</taxon>
        <taxon>Actinomycetes</taxon>
        <taxon>Actinomycetales</taxon>
        <taxon>Actinomycetaceae</taxon>
        <taxon>Gleimia</taxon>
    </lineage>
</organism>
<gene>
    <name evidence="1" type="ORF">HMPREF0044_1099</name>
</gene>
<protein>
    <recommendedName>
        <fullName evidence="3">Bacterial sensory transduction regulator</fullName>
    </recommendedName>
</protein>